<evidence type="ECO:0000313" key="1">
    <source>
        <dbReference type="EMBL" id="QPK16687.1"/>
    </source>
</evidence>
<sequence>MDNYLNRNSVNNQYFLAMAQAAAFDLMKTARIVSSRHINDLFLKAKFEDEIRRFSNGNLDIVRNASSSSECQVAINNIKEECANIEKQGTMLSLEKAKVFITINMEKREKEIGYTINAIGVMVGGAQFVSGFGILAGATTYIGRFIGAHIAFTGASSSIESFFHLIGNDNEIGFMKSGYIRTAEFLGFDKKSGLLAYHSVDLVTSFYGIVKLTLKPDAWRLFRYIPSDYYRKINTMSRASLMLKMVGAGNKIRIMSDIYKDDFFNLMG</sequence>
<reference evidence="1 2" key="1">
    <citation type="submission" date="2020-11" db="EMBL/GenBank/DDBJ databases">
        <title>Complete genome sequence of Pectobacterium versatile F131.</title>
        <authorList>
            <person name="Shirshikov F.V."/>
            <person name="Miroshnikov K."/>
            <person name="Toshakov S.V."/>
            <person name="Kabanova A.P."/>
            <person name="Barannik A.P."/>
            <person name="Shneider M."/>
            <person name="Ignatov A.N."/>
            <person name="Miroshnikov K.A."/>
            <person name="Mikhailova Y.V."/>
            <person name="Shelenkov A."/>
            <person name="Yanushevich Y.G."/>
            <person name="Evseev P.V."/>
        </authorList>
    </citation>
    <scope>NUCLEOTIDE SEQUENCE [LARGE SCALE GENOMIC DNA]</scope>
    <source>
        <strain evidence="1 2">F131</strain>
    </source>
</reference>
<dbReference type="EMBL" id="CP065030">
    <property type="protein sequence ID" value="QPK16687.1"/>
    <property type="molecule type" value="Genomic_DNA"/>
</dbReference>
<dbReference type="AlphaFoldDB" id="A0A7T0MTW7"/>
<accession>A0A7T0MTW7</accession>
<evidence type="ECO:0000313" key="2">
    <source>
        <dbReference type="Proteomes" id="UP000237284"/>
    </source>
</evidence>
<name>A0A7T0MTW7_9GAMM</name>
<dbReference type="Proteomes" id="UP000237284">
    <property type="component" value="Chromosome"/>
</dbReference>
<gene>
    <name evidence="1" type="ORF">F131LOC_004790</name>
</gene>
<proteinExistence type="predicted"/>
<dbReference type="InterPro" id="IPR025320">
    <property type="entry name" value="DUF4225"/>
</dbReference>
<dbReference type="Pfam" id="PF13988">
    <property type="entry name" value="DUF4225"/>
    <property type="match status" value="1"/>
</dbReference>
<organism evidence="1 2">
    <name type="scientific">Pectobacterium versatile</name>
    <dbReference type="NCBI Taxonomy" id="2488639"/>
    <lineage>
        <taxon>Bacteria</taxon>
        <taxon>Pseudomonadati</taxon>
        <taxon>Pseudomonadota</taxon>
        <taxon>Gammaproteobacteria</taxon>
        <taxon>Enterobacterales</taxon>
        <taxon>Pectobacteriaceae</taxon>
        <taxon>Pectobacterium</taxon>
    </lineage>
</organism>
<protein>
    <submittedName>
        <fullName evidence="1">DUF4225 domain-containing protein</fullName>
    </submittedName>
</protein>
<dbReference type="RefSeq" id="WP_196387960.1">
    <property type="nucleotide sequence ID" value="NZ_CP065030.1"/>
</dbReference>